<dbReference type="InterPro" id="IPR005017">
    <property type="entry name" value="OMPP1/FadL/TodX"/>
</dbReference>
<comment type="caution">
    <text evidence="9">The sequence shown here is derived from an EMBL/GenBank/DDBJ whole genome shotgun (WGS) entry which is preliminary data.</text>
</comment>
<gene>
    <name evidence="9" type="ORF">J2T55_000947</name>
</gene>
<keyword evidence="10" id="KW-1185">Reference proteome</keyword>
<comment type="subcellular location">
    <subcellularLocation>
        <location evidence="1">Cell outer membrane</location>
        <topology evidence="1">Multi-pass membrane protein</topology>
    </subcellularLocation>
</comment>
<dbReference type="Gene3D" id="2.40.160.60">
    <property type="entry name" value="Outer membrane protein transport protein (OMPP1/FadL/TodX)"/>
    <property type="match status" value="1"/>
</dbReference>
<comment type="similarity">
    <text evidence="2">Belongs to the OmpP1/FadL family.</text>
</comment>
<sequence>MRSYVIGAVVNCNFAQFSVKLCALIALCLFLMSSESQANGVLRNGHGAGAAALGGTNTASTQGPIDAMTGNPAGLSTLPYSAIQIGGGVAILDAEFSNSANNQVSDDTDPGILADIALNYKLGDTGFGLSLSPIAVAESNWQYVDAAGGSDGSISYGRQKHRSRFLALRAALGVAREISDGVHLGASLGVIYNENRLQAPYVFQSQPDLAGFKTLLDMETEGLGVNATFGLMVKPDPDVTLGMRYTTPTTFHTDGTARGDVSGEFGAPVLFTYDADVKTRLPDVASIGIEWQAQPQLKLNSQIDWLGWDRAFDALPVALSNGSNSAINNIVGSDRLYDNVPLDWSDSWVFRFGAEYAVSDNTLLRAGYSYGESPVPSSTLTPLTAAISEHILGIGIGQRVGNYQLDLSYQWNLPASQSVNRSALLSGEYDNSRVAVSTHWLTFNISFVNPFVR</sequence>
<dbReference type="PANTHER" id="PTHR35093">
    <property type="entry name" value="OUTER MEMBRANE PROTEIN NMB0088-RELATED"/>
    <property type="match status" value="1"/>
</dbReference>
<keyword evidence="3" id="KW-1134">Transmembrane beta strand</keyword>
<dbReference type="GO" id="GO:0009279">
    <property type="term" value="C:cell outer membrane"/>
    <property type="evidence" value="ECO:0007669"/>
    <property type="project" value="UniProtKB-SubCell"/>
</dbReference>
<evidence type="ECO:0000256" key="1">
    <source>
        <dbReference type="ARBA" id="ARBA00004571"/>
    </source>
</evidence>
<feature type="chain" id="PRO_5042191625" evidence="8">
    <location>
        <begin position="39"/>
        <end position="453"/>
    </location>
</feature>
<dbReference type="RefSeq" id="WP_259054546.1">
    <property type="nucleotide sequence ID" value="NZ_JANUCT010000005.1"/>
</dbReference>
<evidence type="ECO:0000256" key="5">
    <source>
        <dbReference type="ARBA" id="ARBA00022729"/>
    </source>
</evidence>
<name>A0AAE3HKS4_9GAMM</name>
<keyword evidence="5 8" id="KW-0732">Signal</keyword>
<dbReference type="SUPFAM" id="SSF56935">
    <property type="entry name" value="Porins"/>
    <property type="match status" value="1"/>
</dbReference>
<organism evidence="9 10">
    <name type="scientific">Methylohalomonas lacus</name>
    <dbReference type="NCBI Taxonomy" id="398773"/>
    <lineage>
        <taxon>Bacteria</taxon>
        <taxon>Pseudomonadati</taxon>
        <taxon>Pseudomonadota</taxon>
        <taxon>Gammaproteobacteria</taxon>
        <taxon>Methylohalomonadales</taxon>
        <taxon>Methylohalomonadaceae</taxon>
        <taxon>Methylohalomonas</taxon>
    </lineage>
</organism>
<evidence type="ECO:0000313" key="9">
    <source>
        <dbReference type="EMBL" id="MCS3902939.1"/>
    </source>
</evidence>
<proteinExistence type="inferred from homology"/>
<dbReference type="PANTHER" id="PTHR35093:SF8">
    <property type="entry name" value="OUTER MEMBRANE PROTEIN NMB0088-RELATED"/>
    <property type="match status" value="1"/>
</dbReference>
<dbReference type="Proteomes" id="UP001204445">
    <property type="component" value="Unassembled WGS sequence"/>
</dbReference>
<dbReference type="EMBL" id="JANUCT010000005">
    <property type="protein sequence ID" value="MCS3902939.1"/>
    <property type="molecule type" value="Genomic_DNA"/>
</dbReference>
<feature type="signal peptide" evidence="8">
    <location>
        <begin position="1"/>
        <end position="38"/>
    </location>
</feature>
<keyword evidence="4" id="KW-0812">Transmembrane</keyword>
<evidence type="ECO:0000256" key="3">
    <source>
        <dbReference type="ARBA" id="ARBA00022452"/>
    </source>
</evidence>
<evidence type="ECO:0000256" key="4">
    <source>
        <dbReference type="ARBA" id="ARBA00022692"/>
    </source>
</evidence>
<evidence type="ECO:0000313" key="10">
    <source>
        <dbReference type="Proteomes" id="UP001204445"/>
    </source>
</evidence>
<evidence type="ECO:0000256" key="8">
    <source>
        <dbReference type="SAM" id="SignalP"/>
    </source>
</evidence>
<dbReference type="AlphaFoldDB" id="A0AAE3HKS4"/>
<accession>A0AAE3HKS4</accession>
<evidence type="ECO:0000256" key="7">
    <source>
        <dbReference type="ARBA" id="ARBA00023237"/>
    </source>
</evidence>
<keyword evidence="6" id="KW-0472">Membrane</keyword>
<keyword evidence="7" id="KW-0998">Cell outer membrane</keyword>
<reference evidence="9" key="1">
    <citation type="submission" date="2022-08" db="EMBL/GenBank/DDBJ databases">
        <title>Genomic Encyclopedia of Type Strains, Phase III (KMG-III): the genomes of soil and plant-associated and newly described type strains.</title>
        <authorList>
            <person name="Whitman W."/>
        </authorList>
    </citation>
    <scope>NUCLEOTIDE SEQUENCE</scope>
    <source>
        <strain evidence="9">HMT 1</strain>
    </source>
</reference>
<dbReference type="Pfam" id="PF03349">
    <property type="entry name" value="Toluene_X"/>
    <property type="match status" value="1"/>
</dbReference>
<protein>
    <submittedName>
        <fullName evidence="9">Long-chain fatty acid transport protein</fullName>
    </submittedName>
</protein>
<dbReference type="GO" id="GO:0015483">
    <property type="term" value="F:long-chain fatty acid transporting porin activity"/>
    <property type="evidence" value="ECO:0007669"/>
    <property type="project" value="TreeGrafter"/>
</dbReference>
<evidence type="ECO:0000256" key="2">
    <source>
        <dbReference type="ARBA" id="ARBA00008163"/>
    </source>
</evidence>
<evidence type="ECO:0000256" key="6">
    <source>
        <dbReference type="ARBA" id="ARBA00023136"/>
    </source>
</evidence>